<dbReference type="RefSeq" id="WP_169114747.1">
    <property type="nucleotide sequence ID" value="NZ_JAAAUB010000001.1"/>
</dbReference>
<evidence type="ECO:0000256" key="2">
    <source>
        <dbReference type="SAM" id="SignalP"/>
    </source>
</evidence>
<protein>
    <recommendedName>
        <fullName evidence="3">FlgO domain-containing protein</fullName>
    </recommendedName>
</protein>
<proteinExistence type="predicted"/>
<feature type="chain" id="PRO_5047268910" description="FlgO domain-containing protein" evidence="2">
    <location>
        <begin position="23"/>
        <end position="183"/>
    </location>
</feature>
<dbReference type="InterPro" id="IPR041215">
    <property type="entry name" value="FlgO_dom"/>
</dbReference>
<accession>A0ABX1QI42</accession>
<evidence type="ECO:0000313" key="4">
    <source>
        <dbReference type="EMBL" id="NMH15738.1"/>
    </source>
</evidence>
<reference evidence="4 5" key="1">
    <citation type="journal article" date="2020" name="Curr. Microbiol.">
        <title>Tepidiphilus baoligensis sp. nov., a Novel Bacterium of the Family Hydrogenophilaceae Isolated from an Oil Reservoir.</title>
        <authorList>
            <person name="Zhang X."/>
            <person name="Wang G."/>
            <person name="Ma X."/>
            <person name="Yu J."/>
            <person name="You J."/>
            <person name="Xue Y."/>
            <person name="Ma Y."/>
        </authorList>
    </citation>
    <scope>NUCLEOTIDE SEQUENCE [LARGE SCALE GENOMIC DNA]</scope>
    <source>
        <strain evidence="4 5">B18-69</strain>
    </source>
</reference>
<gene>
    <name evidence="4" type="ORF">GV368_01155</name>
</gene>
<feature type="signal peptide" evidence="2">
    <location>
        <begin position="1"/>
        <end position="22"/>
    </location>
</feature>
<dbReference type="EMBL" id="JAAAUB010000001">
    <property type="protein sequence ID" value="NMH15738.1"/>
    <property type="molecule type" value="Genomic_DNA"/>
</dbReference>
<comment type="caution">
    <text evidence="4">The sequence shown here is derived from an EMBL/GenBank/DDBJ whole genome shotgun (WGS) entry which is preliminary data.</text>
</comment>
<sequence>MITRIPAAAAALSAAALLSACSAPTLLRPSCHEILQDELFRMVAQICPGSQNIVITDFVEVDRYTTDPYGKALGESFRLAWSQRCNAPVRHVEVGDHFILDEDGFRLLTRDTERIRRDLVSEREVVVGTYRRSAGWVSLGARRIDLTDGTVRAASTGRIPEHCLDGEPPPSNGRLDLRTTVAD</sequence>
<feature type="domain" description="FlgO" evidence="3">
    <location>
        <begin position="35"/>
        <end position="162"/>
    </location>
</feature>
<dbReference type="Proteomes" id="UP000669605">
    <property type="component" value="Unassembled WGS sequence"/>
</dbReference>
<dbReference type="PROSITE" id="PS51257">
    <property type="entry name" value="PROKAR_LIPOPROTEIN"/>
    <property type="match status" value="1"/>
</dbReference>
<keyword evidence="2" id="KW-0732">Signal</keyword>
<evidence type="ECO:0000259" key="3">
    <source>
        <dbReference type="Pfam" id="PF17680"/>
    </source>
</evidence>
<name>A0ABX1QI42_9PROT</name>
<dbReference type="Pfam" id="PF17680">
    <property type="entry name" value="FlgO"/>
    <property type="match status" value="1"/>
</dbReference>
<organism evidence="4 5">
    <name type="scientific">Tepidiphilus baoligensis</name>
    <dbReference type="NCBI Taxonomy" id="2698687"/>
    <lineage>
        <taxon>Bacteria</taxon>
        <taxon>Pseudomonadati</taxon>
        <taxon>Pseudomonadota</taxon>
        <taxon>Hydrogenophilia</taxon>
        <taxon>Hydrogenophilales</taxon>
        <taxon>Hydrogenophilaceae</taxon>
        <taxon>Tepidiphilus</taxon>
    </lineage>
</organism>
<evidence type="ECO:0000256" key="1">
    <source>
        <dbReference type="SAM" id="MobiDB-lite"/>
    </source>
</evidence>
<keyword evidence="5" id="KW-1185">Reference proteome</keyword>
<evidence type="ECO:0000313" key="5">
    <source>
        <dbReference type="Proteomes" id="UP000669605"/>
    </source>
</evidence>
<feature type="region of interest" description="Disordered" evidence="1">
    <location>
        <begin position="159"/>
        <end position="183"/>
    </location>
</feature>